<accession>A0ABW0VYE9</accession>
<proteinExistence type="predicted"/>
<feature type="transmembrane region" description="Helical" evidence="8">
    <location>
        <begin position="12"/>
        <end position="33"/>
    </location>
</feature>
<feature type="transmembrane region" description="Helical" evidence="8">
    <location>
        <begin position="273"/>
        <end position="290"/>
    </location>
</feature>
<organism evidence="10 11">
    <name type="scientific">Paenibacillus solisilvae</name>
    <dbReference type="NCBI Taxonomy" id="2486751"/>
    <lineage>
        <taxon>Bacteria</taxon>
        <taxon>Bacillati</taxon>
        <taxon>Bacillota</taxon>
        <taxon>Bacilli</taxon>
        <taxon>Bacillales</taxon>
        <taxon>Paenibacillaceae</taxon>
        <taxon>Paenibacillus</taxon>
    </lineage>
</organism>
<feature type="transmembrane region" description="Helical" evidence="8">
    <location>
        <begin position="77"/>
        <end position="94"/>
    </location>
</feature>
<keyword evidence="6 8" id="KW-1133">Transmembrane helix</keyword>
<feature type="transmembrane region" description="Helical" evidence="8">
    <location>
        <begin position="100"/>
        <end position="117"/>
    </location>
</feature>
<dbReference type="PIRSF" id="PIRSF004925">
    <property type="entry name" value="HcaT"/>
    <property type="match status" value="1"/>
</dbReference>
<feature type="transmembrane region" description="Helical" evidence="8">
    <location>
        <begin position="364"/>
        <end position="387"/>
    </location>
</feature>
<keyword evidence="4" id="KW-0997">Cell inner membrane</keyword>
<evidence type="ECO:0000256" key="1">
    <source>
        <dbReference type="ARBA" id="ARBA00004429"/>
    </source>
</evidence>
<evidence type="ECO:0000256" key="8">
    <source>
        <dbReference type="SAM" id="Phobius"/>
    </source>
</evidence>
<sequence>MSSPSLTNIRSLGFIKVFNFFIYGAIAVYSTFFPLYLKETGMSNFTVGMLLAGGPFISLLSNPFWGYWSDRLQNARRVLLILLIGNAVVMQIVFSLNAGYLIFTFMLLYFFFQSPLFSQSNSLILDVAEKTGHKFGSFRLWGSLGWAVMAVATGPVIERLGIRQLWIVYGLMMVISIFLAIKLPRGGKTNNRKGAKVGYGQIWTNKPFIMFLAIGVLISIPNSMNNTFVSIYISDLGGKNALIGWSAFLSSIFEIPVYLLFDRYLRKNQRTMILCLAVVSMLYALRWFLMSVAANPYQIIFIQALHCLTFAGYYYVGTQLTVLLVPKEYRASGQAVYALSWGGVSGIVAGVTGGWIFQNLGAHMMYRISTVTALLGVAGFALLFLFIRKTSRKNLKVQGYSGQKHKEA</sequence>
<keyword evidence="7 8" id="KW-0472">Membrane</keyword>
<dbReference type="Proteomes" id="UP001596047">
    <property type="component" value="Unassembled WGS sequence"/>
</dbReference>
<dbReference type="Pfam" id="PF12832">
    <property type="entry name" value="MFS_1_like"/>
    <property type="match status" value="1"/>
</dbReference>
<dbReference type="Gene3D" id="1.20.1250.20">
    <property type="entry name" value="MFS general substrate transporter like domains"/>
    <property type="match status" value="2"/>
</dbReference>
<protein>
    <submittedName>
        <fullName evidence="10">MFS transporter</fullName>
    </submittedName>
</protein>
<keyword evidence="3" id="KW-1003">Cell membrane</keyword>
<feature type="transmembrane region" description="Helical" evidence="8">
    <location>
        <begin position="336"/>
        <end position="358"/>
    </location>
</feature>
<gene>
    <name evidence="10" type="ORF">ACFPYJ_15410</name>
</gene>
<feature type="transmembrane region" description="Helical" evidence="8">
    <location>
        <begin position="296"/>
        <end position="316"/>
    </location>
</feature>
<evidence type="ECO:0000313" key="10">
    <source>
        <dbReference type="EMBL" id="MFC5650483.1"/>
    </source>
</evidence>
<reference evidence="11" key="1">
    <citation type="journal article" date="2019" name="Int. J. Syst. Evol. Microbiol.">
        <title>The Global Catalogue of Microorganisms (GCM) 10K type strain sequencing project: providing services to taxonomists for standard genome sequencing and annotation.</title>
        <authorList>
            <consortium name="The Broad Institute Genomics Platform"/>
            <consortium name="The Broad Institute Genome Sequencing Center for Infectious Disease"/>
            <person name="Wu L."/>
            <person name="Ma J."/>
        </authorList>
    </citation>
    <scope>NUCLEOTIDE SEQUENCE [LARGE SCALE GENOMIC DNA]</scope>
    <source>
        <strain evidence="11">CGMCC 1.3240</strain>
    </source>
</reference>
<evidence type="ECO:0000256" key="5">
    <source>
        <dbReference type="ARBA" id="ARBA00022692"/>
    </source>
</evidence>
<dbReference type="InterPro" id="IPR026032">
    <property type="entry name" value="HcaT-like"/>
</dbReference>
<feature type="transmembrane region" description="Helical" evidence="8">
    <location>
        <begin position="163"/>
        <end position="181"/>
    </location>
</feature>
<feature type="domain" description="Major facilitator superfamily associated" evidence="9">
    <location>
        <begin position="15"/>
        <end position="367"/>
    </location>
</feature>
<dbReference type="EMBL" id="JBHSOW010000056">
    <property type="protein sequence ID" value="MFC5650483.1"/>
    <property type="molecule type" value="Genomic_DNA"/>
</dbReference>
<dbReference type="InterPro" id="IPR036259">
    <property type="entry name" value="MFS_trans_sf"/>
</dbReference>
<keyword evidence="2" id="KW-0813">Transport</keyword>
<name>A0ABW0VYE9_9BACL</name>
<evidence type="ECO:0000256" key="4">
    <source>
        <dbReference type="ARBA" id="ARBA00022519"/>
    </source>
</evidence>
<feature type="transmembrane region" description="Helical" evidence="8">
    <location>
        <begin position="45"/>
        <end position="65"/>
    </location>
</feature>
<feature type="transmembrane region" description="Helical" evidence="8">
    <location>
        <begin position="202"/>
        <end position="221"/>
    </location>
</feature>
<evidence type="ECO:0000256" key="3">
    <source>
        <dbReference type="ARBA" id="ARBA00022475"/>
    </source>
</evidence>
<dbReference type="InterPro" id="IPR024989">
    <property type="entry name" value="MFS_assoc_dom"/>
</dbReference>
<feature type="transmembrane region" description="Helical" evidence="8">
    <location>
        <begin position="138"/>
        <end position="157"/>
    </location>
</feature>
<comment type="subcellular location">
    <subcellularLocation>
        <location evidence="1">Cell inner membrane</location>
        <topology evidence="1">Multi-pass membrane protein</topology>
    </subcellularLocation>
</comment>
<dbReference type="SUPFAM" id="SSF103473">
    <property type="entry name" value="MFS general substrate transporter"/>
    <property type="match status" value="1"/>
</dbReference>
<feature type="transmembrane region" description="Helical" evidence="8">
    <location>
        <begin position="241"/>
        <end position="261"/>
    </location>
</feature>
<evidence type="ECO:0000256" key="7">
    <source>
        <dbReference type="ARBA" id="ARBA00023136"/>
    </source>
</evidence>
<keyword evidence="5 8" id="KW-0812">Transmembrane</keyword>
<evidence type="ECO:0000259" key="9">
    <source>
        <dbReference type="Pfam" id="PF12832"/>
    </source>
</evidence>
<keyword evidence="11" id="KW-1185">Reference proteome</keyword>
<evidence type="ECO:0000256" key="6">
    <source>
        <dbReference type="ARBA" id="ARBA00022989"/>
    </source>
</evidence>
<dbReference type="PANTHER" id="PTHR23522">
    <property type="entry name" value="BLL5896 PROTEIN"/>
    <property type="match status" value="1"/>
</dbReference>
<evidence type="ECO:0000313" key="11">
    <source>
        <dbReference type="Proteomes" id="UP001596047"/>
    </source>
</evidence>
<evidence type="ECO:0000256" key="2">
    <source>
        <dbReference type="ARBA" id="ARBA00022448"/>
    </source>
</evidence>
<dbReference type="PANTHER" id="PTHR23522:SF10">
    <property type="entry name" value="3-PHENYLPROPIONIC ACID TRANSPORTER-RELATED"/>
    <property type="match status" value="1"/>
</dbReference>
<comment type="caution">
    <text evidence="10">The sequence shown here is derived from an EMBL/GenBank/DDBJ whole genome shotgun (WGS) entry which is preliminary data.</text>
</comment>
<dbReference type="RefSeq" id="WP_379189040.1">
    <property type="nucleotide sequence ID" value="NZ_JBHSOW010000056.1"/>
</dbReference>